<dbReference type="FunFam" id="1.10.10.10:FF:000168">
    <property type="entry name" value="Replication protein A 32 kDa subunit"/>
    <property type="match status" value="1"/>
</dbReference>
<gene>
    <name evidence="8" type="ORF">BSL78_10226</name>
</gene>
<dbReference type="OrthoDB" id="25571at2759"/>
<dbReference type="GO" id="GO:0035861">
    <property type="term" value="C:site of double-strand break"/>
    <property type="evidence" value="ECO:0007669"/>
    <property type="project" value="TreeGrafter"/>
</dbReference>
<reference evidence="8 9" key="1">
    <citation type="journal article" date="2017" name="PLoS Biol.">
        <title>The sea cucumber genome provides insights into morphological evolution and visceral regeneration.</title>
        <authorList>
            <person name="Zhang X."/>
            <person name="Sun L."/>
            <person name="Yuan J."/>
            <person name="Sun Y."/>
            <person name="Gao Y."/>
            <person name="Zhang L."/>
            <person name="Li S."/>
            <person name="Dai H."/>
            <person name="Hamel J.F."/>
            <person name="Liu C."/>
            <person name="Yu Y."/>
            <person name="Liu S."/>
            <person name="Lin W."/>
            <person name="Guo K."/>
            <person name="Jin S."/>
            <person name="Xu P."/>
            <person name="Storey K.B."/>
            <person name="Huan P."/>
            <person name="Zhang T."/>
            <person name="Zhou Y."/>
            <person name="Zhang J."/>
            <person name="Lin C."/>
            <person name="Li X."/>
            <person name="Xing L."/>
            <person name="Huo D."/>
            <person name="Sun M."/>
            <person name="Wang L."/>
            <person name="Mercier A."/>
            <person name="Li F."/>
            <person name="Yang H."/>
            <person name="Xiang J."/>
        </authorList>
    </citation>
    <scope>NUCLEOTIDE SEQUENCE [LARGE SCALE GENOMIC DNA]</scope>
    <source>
        <strain evidence="8">Shaxun</strain>
        <tissue evidence="8">Muscle</tissue>
    </source>
</reference>
<protein>
    <submittedName>
        <fullName evidence="8">Replication protein A2, 32kDa</fullName>
    </submittedName>
</protein>
<keyword evidence="9" id="KW-1185">Reference proteome</keyword>
<dbReference type="GO" id="GO:0000724">
    <property type="term" value="P:double-strand break repair via homologous recombination"/>
    <property type="evidence" value="ECO:0007669"/>
    <property type="project" value="TreeGrafter"/>
</dbReference>
<dbReference type="GO" id="GO:0005662">
    <property type="term" value="C:DNA replication factor A complex"/>
    <property type="evidence" value="ECO:0007669"/>
    <property type="project" value="TreeGrafter"/>
</dbReference>
<keyword evidence="3" id="KW-0235">DNA replication</keyword>
<dbReference type="SUPFAM" id="SSF46785">
    <property type="entry name" value="Winged helix' DNA-binding domain"/>
    <property type="match status" value="1"/>
</dbReference>
<keyword evidence="5" id="KW-0539">Nucleus</keyword>
<dbReference type="STRING" id="307972.A0A2G8KXY1"/>
<dbReference type="InterPro" id="IPR012340">
    <property type="entry name" value="NA-bd_OB-fold"/>
</dbReference>
<proteinExistence type="inferred from homology"/>
<sequence>MEGSGFDGDGGNQQGGGYVTSPGGFGSPTPTQSRGKRAQNLIPCTIAQILTSKAIDDGFRCGEVDLHQVSIVGVILNMDMQATHIRYELDDMSGPTMEIRQWIDSDENSAPEQQPEVHHHGTYVKVIGSVRAFGGKTTVSPFKIAPLTDLNEITVHMLEVIHAHMYLTKKKQQTGMPGTPAASGMSMQTPNKMQGTQGGDYNNIPNHGLNTVQRDVHQLIVGCPDEQGISLNQLKAALTSKRVSMDHIKAAVEFLSNEGHIYSTIDDDHFKSTEG</sequence>
<evidence type="ECO:0000256" key="4">
    <source>
        <dbReference type="ARBA" id="ARBA00023125"/>
    </source>
</evidence>
<dbReference type="GO" id="GO:0003697">
    <property type="term" value="F:single-stranded DNA binding"/>
    <property type="evidence" value="ECO:0007669"/>
    <property type="project" value="TreeGrafter"/>
</dbReference>
<dbReference type="InterPro" id="IPR036390">
    <property type="entry name" value="WH_DNA-bd_sf"/>
</dbReference>
<organism evidence="8 9">
    <name type="scientific">Stichopus japonicus</name>
    <name type="common">Sea cucumber</name>
    <dbReference type="NCBI Taxonomy" id="307972"/>
    <lineage>
        <taxon>Eukaryota</taxon>
        <taxon>Metazoa</taxon>
        <taxon>Echinodermata</taxon>
        <taxon>Eleutherozoa</taxon>
        <taxon>Echinozoa</taxon>
        <taxon>Holothuroidea</taxon>
        <taxon>Aspidochirotacea</taxon>
        <taxon>Aspidochirotida</taxon>
        <taxon>Stichopodidae</taxon>
        <taxon>Apostichopus</taxon>
    </lineage>
</organism>
<evidence type="ECO:0000259" key="7">
    <source>
        <dbReference type="Pfam" id="PF08784"/>
    </source>
</evidence>
<dbReference type="Pfam" id="PF08784">
    <property type="entry name" value="RPA_C"/>
    <property type="match status" value="1"/>
</dbReference>
<dbReference type="Proteomes" id="UP000230750">
    <property type="component" value="Unassembled WGS sequence"/>
</dbReference>
<evidence type="ECO:0000256" key="6">
    <source>
        <dbReference type="SAM" id="MobiDB-lite"/>
    </source>
</evidence>
<dbReference type="AlphaFoldDB" id="A0A2G8KXY1"/>
<evidence type="ECO:0000313" key="9">
    <source>
        <dbReference type="Proteomes" id="UP000230750"/>
    </source>
</evidence>
<feature type="compositionally biased region" description="Gly residues" evidence="6">
    <location>
        <begin position="1"/>
        <end position="26"/>
    </location>
</feature>
<evidence type="ECO:0000256" key="5">
    <source>
        <dbReference type="ARBA" id="ARBA00023242"/>
    </source>
</evidence>
<dbReference type="Gene3D" id="1.10.10.10">
    <property type="entry name" value="Winged helix-like DNA-binding domain superfamily/Winged helix DNA-binding domain"/>
    <property type="match status" value="1"/>
</dbReference>
<dbReference type="SUPFAM" id="SSF50249">
    <property type="entry name" value="Nucleic acid-binding proteins"/>
    <property type="match status" value="1"/>
</dbReference>
<accession>A0A2G8KXY1</accession>
<dbReference type="InterPro" id="IPR040260">
    <property type="entry name" value="RFA2-like"/>
</dbReference>
<dbReference type="CDD" id="cd04478">
    <property type="entry name" value="RPA2_DBD_D"/>
    <property type="match status" value="1"/>
</dbReference>
<comment type="caution">
    <text evidence="8">The sequence shown here is derived from an EMBL/GenBank/DDBJ whole genome shotgun (WGS) entry which is preliminary data.</text>
</comment>
<dbReference type="InterPro" id="IPR014892">
    <property type="entry name" value="RPA_C"/>
</dbReference>
<feature type="region of interest" description="Disordered" evidence="6">
    <location>
        <begin position="1"/>
        <end position="38"/>
    </location>
</feature>
<dbReference type="PANTHER" id="PTHR13989">
    <property type="entry name" value="REPLICATION PROTEIN A-RELATED"/>
    <property type="match status" value="1"/>
</dbReference>
<feature type="domain" description="Replication protein A C-terminal" evidence="7">
    <location>
        <begin position="164"/>
        <end position="268"/>
    </location>
</feature>
<keyword evidence="4" id="KW-0238">DNA-binding</keyword>
<dbReference type="GO" id="GO:0000781">
    <property type="term" value="C:chromosome, telomeric region"/>
    <property type="evidence" value="ECO:0007669"/>
    <property type="project" value="TreeGrafter"/>
</dbReference>
<dbReference type="PIRSF" id="PIRSF036949">
    <property type="entry name" value="RPA32"/>
    <property type="match status" value="1"/>
</dbReference>
<dbReference type="PANTHER" id="PTHR13989:SF16">
    <property type="entry name" value="REPLICATION PROTEIN A2"/>
    <property type="match status" value="1"/>
</dbReference>
<name>A0A2G8KXY1_STIJA</name>
<dbReference type="EMBL" id="MRZV01000311">
    <property type="protein sequence ID" value="PIK52876.1"/>
    <property type="molecule type" value="Genomic_DNA"/>
</dbReference>
<dbReference type="GO" id="GO:0006289">
    <property type="term" value="P:nucleotide-excision repair"/>
    <property type="evidence" value="ECO:0007669"/>
    <property type="project" value="TreeGrafter"/>
</dbReference>
<dbReference type="GO" id="GO:0006260">
    <property type="term" value="P:DNA replication"/>
    <property type="evidence" value="ECO:0007669"/>
    <property type="project" value="UniProtKB-KW"/>
</dbReference>
<dbReference type="InterPro" id="IPR014646">
    <property type="entry name" value="Rfa2/RPA32"/>
</dbReference>
<evidence type="ECO:0000256" key="3">
    <source>
        <dbReference type="ARBA" id="ARBA00022705"/>
    </source>
</evidence>
<evidence type="ECO:0000256" key="2">
    <source>
        <dbReference type="ARBA" id="ARBA00007815"/>
    </source>
</evidence>
<comment type="similarity">
    <text evidence="2">Belongs to the replication factor A protein 2 family.</text>
</comment>
<evidence type="ECO:0000256" key="1">
    <source>
        <dbReference type="ARBA" id="ARBA00004123"/>
    </source>
</evidence>
<comment type="subcellular location">
    <subcellularLocation>
        <location evidence="1">Nucleus</location>
    </subcellularLocation>
</comment>
<dbReference type="InterPro" id="IPR036388">
    <property type="entry name" value="WH-like_DNA-bd_sf"/>
</dbReference>
<dbReference type="Gene3D" id="2.40.50.140">
    <property type="entry name" value="Nucleic acid-binding proteins"/>
    <property type="match status" value="1"/>
</dbReference>
<evidence type="ECO:0000313" key="8">
    <source>
        <dbReference type="EMBL" id="PIK52876.1"/>
    </source>
</evidence>